<dbReference type="PATRIC" id="fig|135735.6.peg.1470"/>
<dbReference type="EMBL" id="CP011974">
    <property type="protein sequence ID" value="AKO95003.1"/>
    <property type="molecule type" value="Genomic_DNA"/>
</dbReference>
<name>A0A0H4L2P5_9BACI</name>
<proteinExistence type="predicted"/>
<accession>A0A0H4L2P5</accession>
<reference evidence="2" key="2">
    <citation type="submission" date="2015-06" db="EMBL/GenBank/DDBJ databases">
        <title>Genome Sequence of Bacillus endophyticus and Analysis of its Companion Mechanism in the Ketogulonigenium vulgare-Bacillus strain Consortium.</title>
        <authorList>
            <person name="Jia N."/>
            <person name="Du J."/>
            <person name="Ding M.-Z."/>
            <person name="Gao F."/>
            <person name="Yuan Y.-J."/>
        </authorList>
    </citation>
    <scope>NUCLEOTIDE SEQUENCE [LARGE SCALE GENOMIC DNA]</scope>
    <source>
        <strain evidence="2">Hbe603</strain>
    </source>
</reference>
<evidence type="ECO:0000313" key="2">
    <source>
        <dbReference type="Proteomes" id="UP000036202"/>
    </source>
</evidence>
<dbReference type="Gene3D" id="3.30.420.240">
    <property type="match status" value="1"/>
</dbReference>
<reference evidence="1 2" key="1">
    <citation type="journal article" date="2015" name="PLoS ONE">
        <title>Genome Sequence of Bacillus endophyticus and Analysis of Its Companion Mechanism in the Ketogulonigenium vulgare-Bacillus Strain Consortium.</title>
        <authorList>
            <person name="Jia N."/>
            <person name="Du J."/>
            <person name="Ding M.Z."/>
            <person name="Gao F."/>
            <person name="Yuan Y.J."/>
        </authorList>
    </citation>
    <scope>NUCLEOTIDE SEQUENCE [LARGE SCALE GENOMIC DNA]</scope>
    <source>
        <strain evidence="1 2">Hbe603</strain>
    </source>
</reference>
<dbReference type="Proteomes" id="UP000036202">
    <property type="component" value="Chromosome"/>
</dbReference>
<sequence>MNYESRWVGATDGALINISKLLKIRTLNKPELECPRDKRGNFELNEYIFGIDVARSNSQSNNKTAIVVLKIVRSNSGVIRQIQLVNIVEPPNGLSFKEQSILVKRMFYKYGGSLDLNKSRVKTIVVDGNVIGKGLIDRMLEDVTDPETNEELGCFDTVNTEQKPDVPNAPRIIYDLTAQGINGDIIRAFIDYVETGKLKMLKVFDDIKGKSTSSESATEEEQAYKHTQYLIDEVSNLKLKTTKTSITVEQVQKKIDKDRYSALAYALYYIFMFLEKEETEEQYDEDDEFVYY</sequence>
<evidence type="ECO:0000313" key="1">
    <source>
        <dbReference type="EMBL" id="AKO95003.1"/>
    </source>
</evidence>
<keyword evidence="2" id="KW-1185">Reference proteome</keyword>
<protein>
    <submittedName>
        <fullName evidence="1">Uncharacterized protein</fullName>
    </submittedName>
</protein>
<organism evidence="1 2">
    <name type="scientific">Priestia filamentosa</name>
    <dbReference type="NCBI Taxonomy" id="1402861"/>
    <lineage>
        <taxon>Bacteria</taxon>
        <taxon>Bacillati</taxon>
        <taxon>Bacillota</taxon>
        <taxon>Bacilli</taxon>
        <taxon>Bacillales</taxon>
        <taxon>Bacillaceae</taxon>
        <taxon>Priestia</taxon>
    </lineage>
</organism>
<gene>
    <name evidence="1" type="ORF">BEH_07275</name>
</gene>
<dbReference type="AlphaFoldDB" id="A0A0H4L2P5"/>
<dbReference type="KEGG" id="beo:BEH_07275"/>